<dbReference type="PANTHER" id="PTHR10333">
    <property type="entry name" value="INHIBITOR OF GROWTH PROTEIN"/>
    <property type="match status" value="1"/>
</dbReference>
<feature type="compositionally biased region" description="Polar residues" evidence="1">
    <location>
        <begin position="718"/>
        <end position="728"/>
    </location>
</feature>
<feature type="domain" description="Inhibitor of growth protein N-terminal histone-binding" evidence="2">
    <location>
        <begin position="20"/>
        <end position="123"/>
    </location>
</feature>
<dbReference type="Proteomes" id="UP000054302">
    <property type="component" value="Unassembled WGS sequence"/>
</dbReference>
<feature type="compositionally biased region" description="Acidic residues" evidence="1">
    <location>
        <begin position="386"/>
        <end position="396"/>
    </location>
</feature>
<dbReference type="RefSeq" id="XP_016220580.1">
    <property type="nucleotide sequence ID" value="XM_016373669.1"/>
</dbReference>
<dbReference type="InterPro" id="IPR011011">
    <property type="entry name" value="Znf_FYVE_PHD"/>
</dbReference>
<feature type="region of interest" description="Disordered" evidence="1">
    <location>
        <begin position="337"/>
        <end position="461"/>
    </location>
</feature>
<proteinExistence type="predicted"/>
<organism evidence="3 4">
    <name type="scientific">Exophiala mesophila</name>
    <name type="common">Black yeast-like fungus</name>
    <dbReference type="NCBI Taxonomy" id="212818"/>
    <lineage>
        <taxon>Eukaryota</taxon>
        <taxon>Fungi</taxon>
        <taxon>Dikarya</taxon>
        <taxon>Ascomycota</taxon>
        <taxon>Pezizomycotina</taxon>
        <taxon>Eurotiomycetes</taxon>
        <taxon>Chaetothyriomycetidae</taxon>
        <taxon>Chaetothyriales</taxon>
        <taxon>Herpotrichiellaceae</taxon>
        <taxon>Exophiala</taxon>
    </lineage>
</organism>
<dbReference type="Gene3D" id="3.30.40.10">
    <property type="entry name" value="Zinc/RING finger domain, C3HC4 (zinc finger)"/>
    <property type="match status" value="1"/>
</dbReference>
<dbReference type="PANTHER" id="PTHR10333:SF94">
    <property type="entry name" value="FINGER DOMAIN PROTEIN, PUTATIVE (AFU_ORTHOLOGUE AFUA_3G11940)-RELATED"/>
    <property type="match status" value="1"/>
</dbReference>
<reference evidence="3 4" key="1">
    <citation type="submission" date="2015-01" db="EMBL/GenBank/DDBJ databases">
        <title>The Genome Sequence of Exophiala mesophila CBS40295.</title>
        <authorList>
            <consortium name="The Broad Institute Genomics Platform"/>
            <person name="Cuomo C."/>
            <person name="de Hoog S."/>
            <person name="Gorbushina A."/>
            <person name="Stielow B."/>
            <person name="Teixiera M."/>
            <person name="Abouelleil A."/>
            <person name="Chapman S.B."/>
            <person name="Priest M."/>
            <person name="Young S.K."/>
            <person name="Wortman J."/>
            <person name="Nusbaum C."/>
            <person name="Birren B."/>
        </authorList>
    </citation>
    <scope>NUCLEOTIDE SEQUENCE [LARGE SCALE GENOMIC DNA]</scope>
    <source>
        <strain evidence="3 4">CBS 40295</strain>
    </source>
</reference>
<dbReference type="STRING" id="212818.A0A0D1XLG9"/>
<feature type="compositionally biased region" description="Polar residues" evidence="1">
    <location>
        <begin position="521"/>
        <end position="531"/>
    </location>
</feature>
<feature type="compositionally biased region" description="Basic and acidic residues" evidence="1">
    <location>
        <begin position="337"/>
        <end position="348"/>
    </location>
</feature>
<feature type="compositionally biased region" description="Acidic residues" evidence="1">
    <location>
        <begin position="365"/>
        <end position="379"/>
    </location>
</feature>
<dbReference type="InterPro" id="IPR024610">
    <property type="entry name" value="ING_N_histone-binding"/>
</dbReference>
<dbReference type="OrthoDB" id="5411773at2759"/>
<dbReference type="AlphaFoldDB" id="A0A0D1XLG9"/>
<feature type="compositionally biased region" description="Polar residues" evidence="1">
    <location>
        <begin position="198"/>
        <end position="207"/>
    </location>
</feature>
<dbReference type="OMA" id="EVMIHRE"/>
<feature type="compositionally biased region" description="Basic and acidic residues" evidence="1">
    <location>
        <begin position="232"/>
        <end position="250"/>
    </location>
</feature>
<dbReference type="EMBL" id="KN847525">
    <property type="protein sequence ID" value="KIV89006.1"/>
    <property type="molecule type" value="Genomic_DNA"/>
</dbReference>
<gene>
    <name evidence="3" type="ORF">PV10_08625</name>
</gene>
<dbReference type="GO" id="GO:0000123">
    <property type="term" value="C:histone acetyltransferase complex"/>
    <property type="evidence" value="ECO:0007669"/>
    <property type="project" value="TreeGrafter"/>
</dbReference>
<feature type="compositionally biased region" description="Basic and acidic residues" evidence="1">
    <location>
        <begin position="430"/>
        <end position="440"/>
    </location>
</feature>
<feature type="region of interest" description="Disordered" evidence="1">
    <location>
        <begin position="181"/>
        <end position="266"/>
    </location>
</feature>
<evidence type="ECO:0000259" key="2">
    <source>
        <dbReference type="SMART" id="SM01408"/>
    </source>
</evidence>
<dbReference type="HOGENOM" id="CLU_009357_0_0_1"/>
<dbReference type="SMART" id="SM01408">
    <property type="entry name" value="ING"/>
    <property type="match status" value="1"/>
</dbReference>
<dbReference type="GeneID" id="27326470"/>
<feature type="compositionally biased region" description="Pro residues" evidence="1">
    <location>
        <begin position="127"/>
        <end position="141"/>
    </location>
</feature>
<evidence type="ECO:0000313" key="3">
    <source>
        <dbReference type="EMBL" id="KIV89006.1"/>
    </source>
</evidence>
<dbReference type="SUPFAM" id="SSF57903">
    <property type="entry name" value="FYVE/PHD zinc finger"/>
    <property type="match status" value="1"/>
</dbReference>
<feature type="compositionally biased region" description="Polar residues" evidence="1">
    <location>
        <begin position="593"/>
        <end position="605"/>
    </location>
</feature>
<feature type="compositionally biased region" description="Pro residues" evidence="1">
    <location>
        <begin position="209"/>
        <end position="218"/>
    </location>
</feature>
<dbReference type="GO" id="GO:0005634">
    <property type="term" value="C:nucleus"/>
    <property type="evidence" value="ECO:0007669"/>
    <property type="project" value="TreeGrafter"/>
</dbReference>
<dbReference type="InterPro" id="IPR028651">
    <property type="entry name" value="ING_fam"/>
</dbReference>
<feature type="compositionally biased region" description="Polar residues" evidence="1">
    <location>
        <begin position="570"/>
        <end position="584"/>
    </location>
</feature>
<dbReference type="GO" id="GO:0006355">
    <property type="term" value="P:regulation of DNA-templated transcription"/>
    <property type="evidence" value="ECO:0007669"/>
    <property type="project" value="TreeGrafter"/>
</dbReference>
<keyword evidence="4" id="KW-1185">Reference proteome</keyword>
<dbReference type="InterPro" id="IPR013083">
    <property type="entry name" value="Znf_RING/FYVE/PHD"/>
</dbReference>
<dbReference type="Gene3D" id="6.10.140.1740">
    <property type="match status" value="1"/>
</dbReference>
<dbReference type="GO" id="GO:0004402">
    <property type="term" value="F:histone acetyltransferase activity"/>
    <property type="evidence" value="ECO:0007669"/>
    <property type="project" value="TreeGrafter"/>
</dbReference>
<feature type="compositionally biased region" description="Low complexity" evidence="1">
    <location>
        <begin position="219"/>
        <end position="231"/>
    </location>
</feature>
<feature type="compositionally biased region" description="Polar residues" evidence="1">
    <location>
        <begin position="399"/>
        <end position="429"/>
    </location>
</feature>
<accession>A0A0D1XLG9</accession>
<dbReference type="VEuPathDB" id="FungiDB:PV10_08625"/>
<evidence type="ECO:0000313" key="4">
    <source>
        <dbReference type="Proteomes" id="UP000054302"/>
    </source>
</evidence>
<evidence type="ECO:0000256" key="1">
    <source>
        <dbReference type="SAM" id="MobiDB-lite"/>
    </source>
</evidence>
<sequence>MVTMADIVSSRAVDPDAQAAVTDFLDYTEYLPADMMRSLTLIRGLDDAYQTTTGLIHDLTLAYGTWPSQNPATRPDPAQLRLQISSQLDAALRARDSSFAEASRLYDEVDRHQNRLRSIIAKLKAIPKPPSRDPTPQPPPSTRTKRSRSGRKIETASRLTLNPPRGNAVAAALLKRPRGRRVTVPGEVMPPYDPDSPIASTEVSDWDSSPPPPSPPKPVLKLKPLKASASSQRDRSVVAQEKLRTTRETTEPQNRPTPPPEDAAIGSKYKPWTYLTEYELYKLRKKMKKNLNWEPSEVMVKRELADRGRGWENYYRSKALATANGTKFVDLDFVEKVLKPSSDDKGTTDKGGQPHRSEKANESEPQSESDSSDDSESAEDSSSPESSDEEQEDDDSSAVGSSVEQPVEKSQATPTQSNITSTVTPATRSRQTDKTQKDNKTQTGPKDPPVKSQAALAAQEAELAARRLGDIGSKFRTLFTTPFASALASLGRGASTPTATPMAGKRTTSRPSRKRKAEETPSASISPSAESDPSRKKQKTAPKPSPLAMSPVSLPGSVSATTTSSVSEAPPQQAQPLPDTQSAGTIKIPLKLTISSSAAPHSKTPTPAPTIRAASVQRASVVPKTESTPPAPSRPPSRRSAAASVEPQASRRSSRRPSMTPSFVGRRTPGAGGIDASPRTTAAGRRSKRDAPGTLKQSSQDGGAAVSVSKRRTKPMKQTKTTPRSSAALQAENVPQIRVDVDGRQELVDPEEERYCICGDVSWGEMICCELDDKCDFGQWFHMECVELNELPPRTIKWYCPGDRKKLHRGETSNGLVGRGIKGTPAS</sequence>
<feature type="compositionally biased region" description="Low complexity" evidence="1">
    <location>
        <begin position="557"/>
        <end position="567"/>
    </location>
</feature>
<protein>
    <recommendedName>
        <fullName evidence="2">Inhibitor of growth protein N-terminal histone-binding domain-containing protein</fullName>
    </recommendedName>
</protein>
<dbReference type="Pfam" id="PF12998">
    <property type="entry name" value="ING"/>
    <property type="match status" value="1"/>
</dbReference>
<feature type="region of interest" description="Disordered" evidence="1">
    <location>
        <begin position="122"/>
        <end position="167"/>
    </location>
</feature>
<name>A0A0D1XLG9_EXOME</name>
<feature type="region of interest" description="Disordered" evidence="1">
    <location>
        <begin position="487"/>
        <end position="730"/>
    </location>
</feature>